<gene>
    <name evidence="2" type="ORF">FQA47_017070</name>
</gene>
<evidence type="ECO:0000313" key="3">
    <source>
        <dbReference type="Proteomes" id="UP000646548"/>
    </source>
</evidence>
<dbReference type="AlphaFoldDB" id="A0A834F6R6"/>
<dbReference type="Proteomes" id="UP000646548">
    <property type="component" value="Unassembled WGS sequence"/>
</dbReference>
<proteinExistence type="predicted"/>
<reference evidence="2" key="1">
    <citation type="journal article" name="BMC Genomics">
        <title>Long-read sequencing and de novo genome assembly of marine medaka (Oryzias melastigma).</title>
        <authorList>
            <person name="Liang P."/>
            <person name="Saqib H.S.A."/>
            <person name="Ni X."/>
            <person name="Shen Y."/>
        </authorList>
    </citation>
    <scope>NUCLEOTIDE SEQUENCE</scope>
    <source>
        <strain evidence="2">Bigg-433</strain>
    </source>
</reference>
<evidence type="ECO:0000313" key="2">
    <source>
        <dbReference type="EMBL" id="KAF6723561.1"/>
    </source>
</evidence>
<feature type="region of interest" description="Disordered" evidence="1">
    <location>
        <begin position="51"/>
        <end position="74"/>
    </location>
</feature>
<feature type="region of interest" description="Disordered" evidence="1">
    <location>
        <begin position="151"/>
        <end position="194"/>
    </location>
</feature>
<name>A0A834F6R6_ORYME</name>
<feature type="region of interest" description="Disordered" evidence="1">
    <location>
        <begin position="1"/>
        <end position="23"/>
    </location>
</feature>
<comment type="caution">
    <text evidence="2">The sequence shown here is derived from an EMBL/GenBank/DDBJ whole genome shotgun (WGS) entry which is preliminary data.</text>
</comment>
<protein>
    <submittedName>
        <fullName evidence="2">Uncharacterized protein</fullName>
    </submittedName>
</protein>
<feature type="compositionally biased region" description="Polar residues" evidence="1">
    <location>
        <begin position="62"/>
        <end position="74"/>
    </location>
</feature>
<dbReference type="EMBL" id="WKFB01000419">
    <property type="protein sequence ID" value="KAF6723561.1"/>
    <property type="molecule type" value="Genomic_DNA"/>
</dbReference>
<accession>A0A834F6R6</accession>
<evidence type="ECO:0000256" key="1">
    <source>
        <dbReference type="SAM" id="MobiDB-lite"/>
    </source>
</evidence>
<sequence length="194" mass="20919">MSFKTDLKSGSIPPDSSRSGWRSSVSKPLHVIFSGQSLCTQHTEPGAYGATTSCVHAPSPSPNQRSGPLTSSWPTRLFSDVLPTNDDCGTQQTLDGGGGVNPNTFQHANRQGLYINRLLTRHSTTSQNPLQRRCGATACTRLHTAMLTAPAGNTVQSDGPVPCKTGPGRIRTGQSEDQMQNHNDPEEVEPDWFF</sequence>
<organism evidence="2 3">
    <name type="scientific">Oryzias melastigma</name>
    <name type="common">Marine medaka</name>
    <dbReference type="NCBI Taxonomy" id="30732"/>
    <lineage>
        <taxon>Eukaryota</taxon>
        <taxon>Metazoa</taxon>
        <taxon>Chordata</taxon>
        <taxon>Craniata</taxon>
        <taxon>Vertebrata</taxon>
        <taxon>Euteleostomi</taxon>
        <taxon>Actinopterygii</taxon>
        <taxon>Neopterygii</taxon>
        <taxon>Teleostei</taxon>
        <taxon>Neoteleostei</taxon>
        <taxon>Acanthomorphata</taxon>
        <taxon>Ovalentaria</taxon>
        <taxon>Atherinomorphae</taxon>
        <taxon>Beloniformes</taxon>
        <taxon>Adrianichthyidae</taxon>
        <taxon>Oryziinae</taxon>
        <taxon>Oryzias</taxon>
    </lineage>
</organism>
<feature type="compositionally biased region" description="Polar residues" evidence="1">
    <location>
        <begin position="172"/>
        <end position="182"/>
    </location>
</feature>